<dbReference type="CTD" id="20234394"/>
<evidence type="ECO:0000313" key="7">
    <source>
        <dbReference type="Proteomes" id="UP000030746"/>
    </source>
</evidence>
<dbReference type="HOGENOM" id="CLU_148421_0_0_1"/>
<accession>V4A8F8</accession>
<reference evidence="6 7" key="1">
    <citation type="journal article" date="2013" name="Nature">
        <title>Insights into bilaterian evolution from three spiralian genomes.</title>
        <authorList>
            <person name="Simakov O."/>
            <person name="Marletaz F."/>
            <person name="Cho S.J."/>
            <person name="Edsinger-Gonzales E."/>
            <person name="Havlak P."/>
            <person name="Hellsten U."/>
            <person name="Kuo D.H."/>
            <person name="Larsson T."/>
            <person name="Lv J."/>
            <person name="Arendt D."/>
            <person name="Savage R."/>
            <person name="Osoegawa K."/>
            <person name="de Jong P."/>
            <person name="Grimwood J."/>
            <person name="Chapman J.A."/>
            <person name="Shapiro H."/>
            <person name="Aerts A."/>
            <person name="Otillar R.P."/>
            <person name="Terry A.Y."/>
            <person name="Boore J.L."/>
            <person name="Grigoriev I.V."/>
            <person name="Lindberg D.R."/>
            <person name="Seaver E.C."/>
            <person name="Weisblat D.A."/>
            <person name="Putnam N.H."/>
            <person name="Rokhsar D.S."/>
        </authorList>
    </citation>
    <scope>NUCLEOTIDE SEQUENCE [LARGE SCALE GENOMIC DNA]</scope>
</reference>
<dbReference type="OrthoDB" id="10012174at2759"/>
<sequence>MTALNLYVSTCRYVLKADPNDQSTWSELYRFIPYLRQIFACSVCGKILQNPKCPSHNVCQHHVCAGCLGGKMRIKPQCSWCRDTTVFVDSPTVRIMIMCFRKLCDYIYNSPIGVQLLSESSNSKVNSSERTNLLSVILEVREFKDDY</sequence>
<dbReference type="GO" id="GO:0008270">
    <property type="term" value="F:zinc ion binding"/>
    <property type="evidence" value="ECO:0007669"/>
    <property type="project" value="UniProtKB-KW"/>
</dbReference>
<dbReference type="GO" id="GO:0016567">
    <property type="term" value="P:protein ubiquitination"/>
    <property type="evidence" value="ECO:0007669"/>
    <property type="project" value="TreeGrafter"/>
</dbReference>
<keyword evidence="1" id="KW-0479">Metal-binding</keyword>
<dbReference type="InterPro" id="IPR001841">
    <property type="entry name" value="Znf_RING"/>
</dbReference>
<dbReference type="PANTHER" id="PTHR16048">
    <property type="entry name" value="MSL2-RELATED"/>
    <property type="match status" value="1"/>
</dbReference>
<keyword evidence="7" id="KW-1185">Reference proteome</keyword>
<evidence type="ECO:0000256" key="3">
    <source>
        <dbReference type="ARBA" id="ARBA00022833"/>
    </source>
</evidence>
<dbReference type="STRING" id="225164.V4A8F8"/>
<keyword evidence="2 4" id="KW-0863">Zinc-finger</keyword>
<dbReference type="GeneID" id="20234394"/>
<dbReference type="GO" id="GO:0072487">
    <property type="term" value="C:MSL complex"/>
    <property type="evidence" value="ECO:0007669"/>
    <property type="project" value="InterPro"/>
</dbReference>
<dbReference type="Gene3D" id="3.30.40.10">
    <property type="entry name" value="Zinc/RING finger domain, C3HC4 (zinc finger)"/>
    <property type="match status" value="1"/>
</dbReference>
<dbReference type="PANTHER" id="PTHR16048:SF3">
    <property type="entry name" value="E3 UBIQUITIN-PROTEIN LIGASE MSL2"/>
    <property type="match status" value="1"/>
</dbReference>
<dbReference type="InterPro" id="IPR032043">
    <property type="entry name" value="Msl2_Znf-RING"/>
</dbReference>
<feature type="domain" description="RING-type" evidence="5">
    <location>
        <begin position="41"/>
        <end position="82"/>
    </location>
</feature>
<proteinExistence type="predicted"/>
<dbReference type="SUPFAM" id="SSF57850">
    <property type="entry name" value="RING/U-box"/>
    <property type="match status" value="1"/>
</dbReference>
<dbReference type="EMBL" id="KB200802">
    <property type="protein sequence ID" value="ESP00254.1"/>
    <property type="molecule type" value="Genomic_DNA"/>
</dbReference>
<dbReference type="GO" id="GO:0061630">
    <property type="term" value="F:ubiquitin protein ligase activity"/>
    <property type="evidence" value="ECO:0007669"/>
    <property type="project" value="InterPro"/>
</dbReference>
<evidence type="ECO:0000256" key="4">
    <source>
        <dbReference type="PROSITE-ProRule" id="PRU00175"/>
    </source>
</evidence>
<gene>
    <name evidence="6" type="ORF">LOTGIDRAFT_141106</name>
</gene>
<keyword evidence="3" id="KW-0862">Zinc</keyword>
<dbReference type="Pfam" id="PF16685">
    <property type="entry name" value="zf-RING_10"/>
    <property type="match status" value="1"/>
</dbReference>
<dbReference type="Proteomes" id="UP000030746">
    <property type="component" value="Unassembled WGS sequence"/>
</dbReference>
<name>V4A8F8_LOTGI</name>
<dbReference type="InterPro" id="IPR017907">
    <property type="entry name" value="Znf_RING_CS"/>
</dbReference>
<dbReference type="InterPro" id="IPR013083">
    <property type="entry name" value="Znf_RING/FYVE/PHD"/>
</dbReference>
<dbReference type="PROSITE" id="PS50089">
    <property type="entry name" value="ZF_RING_2"/>
    <property type="match status" value="1"/>
</dbReference>
<dbReference type="KEGG" id="lgi:LOTGIDRAFT_141106"/>
<organism evidence="6 7">
    <name type="scientific">Lottia gigantea</name>
    <name type="common">Giant owl limpet</name>
    <dbReference type="NCBI Taxonomy" id="225164"/>
    <lineage>
        <taxon>Eukaryota</taxon>
        <taxon>Metazoa</taxon>
        <taxon>Spiralia</taxon>
        <taxon>Lophotrochozoa</taxon>
        <taxon>Mollusca</taxon>
        <taxon>Gastropoda</taxon>
        <taxon>Patellogastropoda</taxon>
        <taxon>Lottioidea</taxon>
        <taxon>Lottiidae</taxon>
        <taxon>Lottia</taxon>
    </lineage>
</organism>
<evidence type="ECO:0000313" key="6">
    <source>
        <dbReference type="EMBL" id="ESP00254.1"/>
    </source>
</evidence>
<feature type="non-terminal residue" evidence="6">
    <location>
        <position position="147"/>
    </location>
</feature>
<dbReference type="RefSeq" id="XP_009049063.1">
    <property type="nucleotide sequence ID" value="XM_009050815.1"/>
</dbReference>
<evidence type="ECO:0000259" key="5">
    <source>
        <dbReference type="PROSITE" id="PS50089"/>
    </source>
</evidence>
<dbReference type="AlphaFoldDB" id="V4A8F8"/>
<dbReference type="InterPro" id="IPR037922">
    <property type="entry name" value="MSL2"/>
</dbReference>
<evidence type="ECO:0000256" key="2">
    <source>
        <dbReference type="ARBA" id="ARBA00022771"/>
    </source>
</evidence>
<dbReference type="PROSITE" id="PS00518">
    <property type="entry name" value="ZF_RING_1"/>
    <property type="match status" value="1"/>
</dbReference>
<protein>
    <recommendedName>
        <fullName evidence="5">RING-type domain-containing protein</fullName>
    </recommendedName>
</protein>
<evidence type="ECO:0000256" key="1">
    <source>
        <dbReference type="ARBA" id="ARBA00022723"/>
    </source>
</evidence>